<dbReference type="Proteomes" id="UP001162131">
    <property type="component" value="Unassembled WGS sequence"/>
</dbReference>
<reference evidence="1" key="1">
    <citation type="submission" date="2021-09" db="EMBL/GenBank/DDBJ databases">
        <authorList>
            <consortium name="AG Swart"/>
            <person name="Singh M."/>
            <person name="Singh A."/>
            <person name="Seah K."/>
            <person name="Emmerich C."/>
        </authorList>
    </citation>
    <scope>NUCLEOTIDE SEQUENCE</scope>
    <source>
        <strain evidence="1">ATCC30299</strain>
    </source>
</reference>
<evidence type="ECO:0000313" key="1">
    <source>
        <dbReference type="EMBL" id="CAG9332421.1"/>
    </source>
</evidence>
<keyword evidence="2" id="KW-1185">Reference proteome</keyword>
<accession>A0AAU9K5I3</accession>
<comment type="caution">
    <text evidence="1">The sequence shown here is derived from an EMBL/GenBank/DDBJ whole genome shotgun (WGS) entry which is preliminary data.</text>
</comment>
<name>A0AAU9K5I3_9CILI</name>
<dbReference type="EMBL" id="CAJZBQ010000054">
    <property type="protein sequence ID" value="CAG9332421.1"/>
    <property type="molecule type" value="Genomic_DNA"/>
</dbReference>
<gene>
    <name evidence="1" type="ORF">BSTOLATCC_MIC55867</name>
</gene>
<dbReference type="SUPFAM" id="SSF47473">
    <property type="entry name" value="EF-hand"/>
    <property type="match status" value="1"/>
</dbReference>
<proteinExistence type="predicted"/>
<evidence type="ECO:0000313" key="2">
    <source>
        <dbReference type="Proteomes" id="UP001162131"/>
    </source>
</evidence>
<dbReference type="InterPro" id="IPR011992">
    <property type="entry name" value="EF-hand-dom_pair"/>
</dbReference>
<protein>
    <submittedName>
        <fullName evidence="1">Uncharacterized protein</fullName>
    </submittedName>
</protein>
<dbReference type="AlphaFoldDB" id="A0AAU9K5I3"/>
<sequence length="132" mass="15509">MGQSQSCNCSQQQTPFSAEPYIDEPYINKEDVEVIHNCFEYLSPRDGVVSLNKIQDHKHEAPAYMQELIYEIEERKSDVNFDEFFDIMKPKVLEMKRLPENSVIREDTSASVFCIICPYKKNDGRNKKMLYE</sequence>
<organism evidence="1 2">
    <name type="scientific">Blepharisma stoltei</name>
    <dbReference type="NCBI Taxonomy" id="1481888"/>
    <lineage>
        <taxon>Eukaryota</taxon>
        <taxon>Sar</taxon>
        <taxon>Alveolata</taxon>
        <taxon>Ciliophora</taxon>
        <taxon>Postciliodesmatophora</taxon>
        <taxon>Heterotrichea</taxon>
        <taxon>Heterotrichida</taxon>
        <taxon>Blepharismidae</taxon>
        <taxon>Blepharisma</taxon>
    </lineage>
</organism>